<evidence type="ECO:0000313" key="2">
    <source>
        <dbReference type="EMBL" id="MCS4555320.1"/>
    </source>
</evidence>
<dbReference type="InterPro" id="IPR000801">
    <property type="entry name" value="Esterase-like"/>
</dbReference>
<dbReference type="Proteomes" id="UP001201549">
    <property type="component" value="Unassembled WGS sequence"/>
</dbReference>
<reference evidence="3" key="1">
    <citation type="submission" date="2023-07" db="EMBL/GenBank/DDBJ databases">
        <title>Shewanella mangrovi sp. nov., an acetaldehyde- degrading bacterium isolated from mangrove sediment.</title>
        <authorList>
            <person name="Liu Y."/>
        </authorList>
    </citation>
    <scope>NUCLEOTIDE SEQUENCE [LARGE SCALE GENOMIC DNA]</scope>
    <source>
        <strain evidence="3">C32</strain>
    </source>
</reference>
<evidence type="ECO:0000313" key="3">
    <source>
        <dbReference type="Proteomes" id="UP001201549"/>
    </source>
</evidence>
<dbReference type="RefSeq" id="WP_238894732.1">
    <property type="nucleotide sequence ID" value="NZ_JAKOGG010000002.1"/>
</dbReference>
<keyword evidence="3" id="KW-1185">Reference proteome</keyword>
<dbReference type="Pfam" id="PF00756">
    <property type="entry name" value="Esterase"/>
    <property type="match status" value="1"/>
</dbReference>
<dbReference type="EMBL" id="JAKOGG010000002">
    <property type="protein sequence ID" value="MCS4555320.1"/>
    <property type="molecule type" value="Genomic_DNA"/>
</dbReference>
<dbReference type="Gene3D" id="3.40.50.1820">
    <property type="entry name" value="alpha/beta hydrolase"/>
    <property type="match status" value="1"/>
</dbReference>
<feature type="chain" id="PRO_5046270680" evidence="1">
    <location>
        <begin position="26"/>
        <end position="360"/>
    </location>
</feature>
<name>A0ABT2FG90_9GAMM</name>
<dbReference type="SUPFAM" id="SSF53474">
    <property type="entry name" value="alpha/beta-Hydrolases"/>
    <property type="match status" value="1"/>
</dbReference>
<evidence type="ECO:0000256" key="1">
    <source>
        <dbReference type="SAM" id="SignalP"/>
    </source>
</evidence>
<comment type="caution">
    <text evidence="2">The sequence shown here is derived from an EMBL/GenBank/DDBJ whole genome shotgun (WGS) entry which is preliminary data.</text>
</comment>
<accession>A0ABT2FG90</accession>
<dbReference type="InterPro" id="IPR029058">
    <property type="entry name" value="AB_hydrolase_fold"/>
</dbReference>
<sequence>MDLRHLSVKPLLVAITMAFSAAALAETETSAPPSAADVRWQALSPVANLYLDNAPASEFIAQGDEEKSRWNNYAGALAYYLIATERDPYSSWAPYQAAAALAYLRVPDQADTYLQLADQRGFWQYITMEEDDELAEITDSDAYNTLLTNAKLRYPEHAKDAGKAYIHLPKGTAPADGWPVLVWLSGYGTEGSDSEHLAKTLTADKAIFIGINGTEKLDEHRFRWARTETESTQKAVQQALALAAKSAKLDKKRVALMGFSQGALHSAHLLAEHADDYCGALIVSAGGMQTELTAAAPQGKRVVLSYGMDEHQSNQALDKKLAGYFSQGNQFEQHTHDGGHFFDADWQQKFPQYVEQILGL</sequence>
<gene>
    <name evidence="2" type="ORF">L9G74_02610</name>
</gene>
<organism evidence="2 3">
    <name type="scientific">Shewanella electrica</name>
    <dbReference type="NCBI Taxonomy" id="515560"/>
    <lineage>
        <taxon>Bacteria</taxon>
        <taxon>Pseudomonadati</taxon>
        <taxon>Pseudomonadota</taxon>
        <taxon>Gammaproteobacteria</taxon>
        <taxon>Alteromonadales</taxon>
        <taxon>Shewanellaceae</taxon>
        <taxon>Shewanella</taxon>
    </lineage>
</organism>
<protein>
    <submittedName>
        <fullName evidence="2">Alpha/beta hydrolase-fold protein</fullName>
    </submittedName>
</protein>
<keyword evidence="1" id="KW-0732">Signal</keyword>
<keyword evidence="2" id="KW-0378">Hydrolase</keyword>
<dbReference type="GO" id="GO:0016787">
    <property type="term" value="F:hydrolase activity"/>
    <property type="evidence" value="ECO:0007669"/>
    <property type="project" value="UniProtKB-KW"/>
</dbReference>
<feature type="signal peptide" evidence="1">
    <location>
        <begin position="1"/>
        <end position="25"/>
    </location>
</feature>
<proteinExistence type="predicted"/>